<feature type="non-terminal residue" evidence="1">
    <location>
        <position position="223"/>
    </location>
</feature>
<name>A0ACC1LRG2_9FUNG</name>
<comment type="caution">
    <text evidence="1">The sequence shown here is derived from an EMBL/GenBank/DDBJ whole genome shotgun (WGS) entry which is preliminary data.</text>
</comment>
<evidence type="ECO:0000313" key="1">
    <source>
        <dbReference type="EMBL" id="KAJ2813860.1"/>
    </source>
</evidence>
<dbReference type="EMBL" id="JANBUP010000016">
    <property type="protein sequence ID" value="KAJ2813860.1"/>
    <property type="molecule type" value="Genomic_DNA"/>
</dbReference>
<dbReference type="Proteomes" id="UP001140096">
    <property type="component" value="Unassembled WGS sequence"/>
</dbReference>
<protein>
    <submittedName>
        <fullName evidence="1">Uncharacterized protein</fullName>
    </submittedName>
</protein>
<reference evidence="1" key="1">
    <citation type="submission" date="2022-07" db="EMBL/GenBank/DDBJ databases">
        <title>Phylogenomic reconstructions and comparative analyses of Kickxellomycotina fungi.</title>
        <authorList>
            <person name="Reynolds N.K."/>
            <person name="Stajich J.E."/>
            <person name="Barry K."/>
            <person name="Grigoriev I.V."/>
            <person name="Crous P."/>
            <person name="Smith M.E."/>
        </authorList>
    </citation>
    <scope>NUCLEOTIDE SEQUENCE</scope>
    <source>
        <strain evidence="1">CBS 102833</strain>
    </source>
</reference>
<sequence>MNCLIYRKIQLRVHVCDIYEGQALQQLTVKPYDVCAFRNVRELTFDLVTECSWDENSEYTFEGAEANILAFVQRIKEMAPRVNTVYIGITDIDGELILRSGTRMRFLLSNLSKLTSTTLLINSGALLMECPDIALACQLTCIEVEIDNYPGPILQLARLAAETLQTFEIGSFYGVDVSGLIQDDNDDSNYVEYPSSYPFGDDVVFRGSGATLEYLEVALYPEM</sequence>
<gene>
    <name evidence="1" type="ORF">H4S07_000344</name>
</gene>
<organism evidence="1 2">
    <name type="scientific">Coemansia furcata</name>
    <dbReference type="NCBI Taxonomy" id="417177"/>
    <lineage>
        <taxon>Eukaryota</taxon>
        <taxon>Fungi</taxon>
        <taxon>Fungi incertae sedis</taxon>
        <taxon>Zoopagomycota</taxon>
        <taxon>Kickxellomycotina</taxon>
        <taxon>Kickxellomycetes</taxon>
        <taxon>Kickxellales</taxon>
        <taxon>Kickxellaceae</taxon>
        <taxon>Coemansia</taxon>
    </lineage>
</organism>
<proteinExistence type="predicted"/>
<accession>A0ACC1LRG2</accession>
<keyword evidence="2" id="KW-1185">Reference proteome</keyword>
<evidence type="ECO:0000313" key="2">
    <source>
        <dbReference type="Proteomes" id="UP001140096"/>
    </source>
</evidence>